<dbReference type="PANTHER" id="PTHR31747">
    <property type="entry name" value="PROTEIN LSD1"/>
    <property type="match status" value="1"/>
</dbReference>
<accession>K8E9C6</accession>
<protein>
    <submittedName>
        <fullName evidence="5">Zinc finger protein (LSD1)</fullName>
    </submittedName>
</protein>
<feature type="domain" description="Zinc finger LSD1-type" evidence="4">
    <location>
        <begin position="83"/>
        <end position="107"/>
    </location>
</feature>
<evidence type="ECO:0000259" key="4">
    <source>
        <dbReference type="Pfam" id="PF06943"/>
    </source>
</evidence>
<dbReference type="GeneID" id="19018046"/>
<evidence type="ECO:0000313" key="5">
    <source>
        <dbReference type="EMBL" id="CCO14251.1"/>
    </source>
</evidence>
<feature type="region of interest" description="Disordered" evidence="3">
    <location>
        <begin position="43"/>
        <end position="62"/>
    </location>
</feature>
<dbReference type="Proteomes" id="UP000198341">
    <property type="component" value="Chromosome 1"/>
</dbReference>
<dbReference type="EMBL" id="FO082278">
    <property type="protein sequence ID" value="CCO14251.1"/>
    <property type="molecule type" value="Genomic_DNA"/>
</dbReference>
<evidence type="ECO:0000256" key="3">
    <source>
        <dbReference type="SAM" id="MobiDB-lite"/>
    </source>
</evidence>
<dbReference type="GO" id="GO:0005634">
    <property type="term" value="C:nucleus"/>
    <property type="evidence" value="ECO:0007669"/>
    <property type="project" value="UniProtKB-SubCell"/>
</dbReference>
<dbReference type="eggNOG" id="ENOG502QQTC">
    <property type="taxonomic scope" value="Eukaryota"/>
</dbReference>
<comment type="subcellular location">
    <subcellularLocation>
        <location evidence="1">Nucleus</location>
    </subcellularLocation>
</comment>
<keyword evidence="6" id="KW-1185">Reference proteome</keyword>
<dbReference type="RefSeq" id="XP_007515372.1">
    <property type="nucleotide sequence ID" value="XM_007515310.1"/>
</dbReference>
<gene>
    <name evidence="5" type="ORF">Bathy01g03110</name>
</gene>
<dbReference type="OrthoDB" id="509329at2759"/>
<sequence length="219" mass="22276">MPRITCTGTPQQRGCGTVLVHPPSAQFVRCAVCSAITACAAASSSSASGGNPLSSSSSNAGGGFVRNNRGGGANAREMAAIHCQGCTVRLMFHLGATQVQCALCHTINRVASNNNNGNGGGGHVERQDVSHCRCRGCGVTLMYTRGATSVSCGACHVVTNTAGIAAEGGGVNSTASKSSVGEEERELVVVENPPVKLRDGRVVPNVSVAVEIHNVNDTK</sequence>
<feature type="domain" description="Zinc finger LSD1-type" evidence="4">
    <location>
        <begin position="14"/>
        <end position="36"/>
    </location>
</feature>
<proteinExistence type="predicted"/>
<name>K8E9C6_9CHLO</name>
<keyword evidence="2" id="KW-0539">Nucleus</keyword>
<evidence type="ECO:0000313" key="6">
    <source>
        <dbReference type="Proteomes" id="UP000198341"/>
    </source>
</evidence>
<dbReference type="KEGG" id="bpg:Bathy01g03110"/>
<dbReference type="InterPro" id="IPR040319">
    <property type="entry name" value="LSD1-like"/>
</dbReference>
<reference evidence="5 6" key="1">
    <citation type="submission" date="2011-10" db="EMBL/GenBank/DDBJ databases">
        <authorList>
            <person name="Genoscope - CEA"/>
        </authorList>
    </citation>
    <scope>NUCLEOTIDE SEQUENCE [LARGE SCALE GENOMIC DNA]</scope>
    <source>
        <strain evidence="5 6">RCC 1105</strain>
    </source>
</reference>
<dbReference type="PANTHER" id="PTHR31747:SF3">
    <property type="entry name" value="PROTEIN LSD1"/>
    <property type="match status" value="1"/>
</dbReference>
<dbReference type="Pfam" id="PF06943">
    <property type="entry name" value="zf-LSD1"/>
    <property type="match status" value="3"/>
</dbReference>
<dbReference type="InterPro" id="IPR005735">
    <property type="entry name" value="Znf_LSD1"/>
</dbReference>
<evidence type="ECO:0000256" key="1">
    <source>
        <dbReference type="ARBA" id="ARBA00004123"/>
    </source>
</evidence>
<dbReference type="AlphaFoldDB" id="K8E9C6"/>
<feature type="compositionally biased region" description="Low complexity" evidence="3">
    <location>
        <begin position="43"/>
        <end position="59"/>
    </location>
</feature>
<organism evidence="5 6">
    <name type="scientific">Bathycoccus prasinos</name>
    <dbReference type="NCBI Taxonomy" id="41875"/>
    <lineage>
        <taxon>Eukaryota</taxon>
        <taxon>Viridiplantae</taxon>
        <taxon>Chlorophyta</taxon>
        <taxon>Mamiellophyceae</taxon>
        <taxon>Mamiellales</taxon>
        <taxon>Bathycoccaceae</taxon>
        <taxon>Bathycoccus</taxon>
    </lineage>
</organism>
<feature type="domain" description="Zinc finger LSD1-type" evidence="4">
    <location>
        <begin position="134"/>
        <end position="158"/>
    </location>
</feature>
<evidence type="ECO:0000256" key="2">
    <source>
        <dbReference type="ARBA" id="ARBA00023242"/>
    </source>
</evidence>
<dbReference type="STRING" id="41875.K8E9C6"/>
<dbReference type="NCBIfam" id="TIGR01053">
    <property type="entry name" value="LSD1"/>
    <property type="match status" value="3"/>
</dbReference>